<feature type="region of interest" description="Disordered" evidence="8">
    <location>
        <begin position="672"/>
        <end position="705"/>
    </location>
</feature>
<name>A0A1D2AG32_AUXPR</name>
<evidence type="ECO:0000256" key="3">
    <source>
        <dbReference type="ARBA" id="ARBA00022692"/>
    </source>
</evidence>
<feature type="domain" description="ABC transporter" evidence="10">
    <location>
        <begin position="1141"/>
        <end position="1370"/>
    </location>
</feature>
<dbReference type="GO" id="GO:0007031">
    <property type="term" value="P:peroxisome organization"/>
    <property type="evidence" value="ECO:0007669"/>
    <property type="project" value="TreeGrafter"/>
</dbReference>
<dbReference type="GO" id="GO:0016887">
    <property type="term" value="F:ATP hydrolysis activity"/>
    <property type="evidence" value="ECO:0007669"/>
    <property type="project" value="InterPro"/>
</dbReference>
<dbReference type="PANTHER" id="PTHR11384">
    <property type="entry name" value="ATP-BINDING CASSETTE, SUB-FAMILY D MEMBER"/>
    <property type="match status" value="1"/>
</dbReference>
<dbReference type="Gene3D" id="1.20.1560.10">
    <property type="entry name" value="ABC transporter type 1, transmembrane domain"/>
    <property type="match status" value="1"/>
</dbReference>
<dbReference type="Gene3D" id="3.40.50.300">
    <property type="entry name" value="P-loop containing nucleotide triphosphate hydrolases"/>
    <property type="match status" value="2"/>
</dbReference>
<keyword evidence="5" id="KW-0067">ATP-binding</keyword>
<dbReference type="InterPro" id="IPR003593">
    <property type="entry name" value="AAA+_ATPase"/>
</dbReference>
<gene>
    <name evidence="11" type="ORF">g.54051</name>
</gene>
<evidence type="ECO:0000256" key="6">
    <source>
        <dbReference type="ARBA" id="ARBA00022989"/>
    </source>
</evidence>
<evidence type="ECO:0000256" key="2">
    <source>
        <dbReference type="ARBA" id="ARBA00022448"/>
    </source>
</evidence>
<evidence type="ECO:0000256" key="9">
    <source>
        <dbReference type="SAM" id="Phobius"/>
    </source>
</evidence>
<evidence type="ECO:0000313" key="11">
    <source>
        <dbReference type="EMBL" id="JAT78170.1"/>
    </source>
</evidence>
<feature type="transmembrane region" description="Helical" evidence="9">
    <location>
        <begin position="248"/>
        <end position="267"/>
    </location>
</feature>
<dbReference type="InterPro" id="IPR036640">
    <property type="entry name" value="ABC1_TM_sf"/>
</dbReference>
<feature type="region of interest" description="Disordered" evidence="8">
    <location>
        <begin position="721"/>
        <end position="745"/>
    </location>
</feature>
<dbReference type="Pfam" id="PF06472">
    <property type="entry name" value="ABC_membrane_2"/>
    <property type="match status" value="2"/>
</dbReference>
<dbReference type="GO" id="GO:0042760">
    <property type="term" value="P:very long-chain fatty acid catabolic process"/>
    <property type="evidence" value="ECO:0007669"/>
    <property type="project" value="TreeGrafter"/>
</dbReference>
<dbReference type="EMBL" id="GDKF01000452">
    <property type="protein sequence ID" value="JAT78170.1"/>
    <property type="molecule type" value="Transcribed_RNA"/>
</dbReference>
<feature type="compositionally biased region" description="Gly residues" evidence="8">
    <location>
        <begin position="672"/>
        <end position="688"/>
    </location>
</feature>
<evidence type="ECO:0000256" key="8">
    <source>
        <dbReference type="SAM" id="MobiDB-lite"/>
    </source>
</evidence>
<dbReference type="GO" id="GO:0140359">
    <property type="term" value="F:ABC-type transporter activity"/>
    <property type="evidence" value="ECO:0007669"/>
    <property type="project" value="InterPro"/>
</dbReference>
<dbReference type="GO" id="GO:0005324">
    <property type="term" value="F:long-chain fatty acid transmembrane transporter activity"/>
    <property type="evidence" value="ECO:0007669"/>
    <property type="project" value="TreeGrafter"/>
</dbReference>
<dbReference type="GO" id="GO:0006635">
    <property type="term" value="P:fatty acid beta-oxidation"/>
    <property type="evidence" value="ECO:0007669"/>
    <property type="project" value="TreeGrafter"/>
</dbReference>
<dbReference type="CDD" id="cd03223">
    <property type="entry name" value="ABCD_peroxisomal_ALDP"/>
    <property type="match status" value="2"/>
</dbReference>
<keyword evidence="3 9" id="KW-0812">Transmembrane</keyword>
<keyword evidence="6 9" id="KW-1133">Transmembrane helix</keyword>
<evidence type="ECO:0000259" key="10">
    <source>
        <dbReference type="PROSITE" id="PS50893"/>
    </source>
</evidence>
<dbReference type="SUPFAM" id="SSF90123">
    <property type="entry name" value="ABC transporter transmembrane region"/>
    <property type="match status" value="2"/>
</dbReference>
<keyword evidence="2" id="KW-0813">Transport</keyword>
<organism evidence="11">
    <name type="scientific">Auxenochlorella protothecoides</name>
    <name type="common">Green microalga</name>
    <name type="synonym">Chlorella protothecoides</name>
    <dbReference type="NCBI Taxonomy" id="3075"/>
    <lineage>
        <taxon>Eukaryota</taxon>
        <taxon>Viridiplantae</taxon>
        <taxon>Chlorophyta</taxon>
        <taxon>core chlorophytes</taxon>
        <taxon>Trebouxiophyceae</taxon>
        <taxon>Chlorellales</taxon>
        <taxon>Chlorellaceae</taxon>
        <taxon>Auxenochlorella</taxon>
    </lineage>
</organism>
<sequence length="1372" mass="146964">MSSTVVVVAPSSKSAVVAQLALLLGVRKSTKFKLGIAAATAGLLAYHASRSLRQDRRSLSGRPEIPRPKKSLATGSARKPRPASQRRALQRLLPLLLRVAGPKVVVLLGVVLARTALSNRLARLQGYLFRAAFLKRVPLFMRNLAENVALCALAAGLESTSRSWVSRLELQWRRLLTQRVHAAYFDDMVYYKLSYVDRRIPSAEQRICEDIPALTEGLASLLGELLSAGVDAAFYSWALHSYTGTHRYTALLLAYVVGVGGAMAFAAPNFGGLFKRQAALEGAYRAVHTRLRANIESVAFYAGMHKEGEVVRGAFRDSLRAQRRLLGRQWQFGMVQDLLLKYFGATVALALILGPFFGGHLRPEATVRGRAGMLSAMRYHTSVTISLFGALGTLGGASRKLMRLQAYAERLAELEAVMAEIAGGAGMGSEGLPPARGQLLACEDAIAFESVVVVTPANATLVRDLTLRVPAGTNLLVTGPNGAGKSSLFRVLGGLWPLTAGAIRKPGGGAGDAAGGLSHEIFYVPQRPYVTVGTLQEQLLYPLTPGTGGTAPVIPDDELADLLASVDLGHLLARGGESLDWGEELSLGEQQRLGMARLFYHRPRFAILDECTSGVSVDMERRFCSMVRDAGCTCITISHRPALMAFHDLVLALDGEGGWSVHAGHRALGASGAGRGGAGPAGGGGSGASGAPAPTPMLSGSVDAEASARVRSAEASAVLAGMTAGGEGRRESAVPERAASDSDASSAELEVVARVPSRATIGGAACAADWSPCRALRPGPLSTLARWRLVGGVLLGRDPRGSALGLGAVAGVVALRTLLQDRIANLNGEAVHHVLRQDVRSFLWLLGVSAAQGCASAVLAPSLRHIADLLALSWRARLTRAASDRYLAPGATGYTAVQLAGLGDVDQRLTRDVERLSRDLAALIPTLVKPVLDITWFSARLWAMTGRRGAAILYLYAALGYGTLRLLTPDFGALLRREYELEGGFRGAHSRLRTHAESVAFFGGGAREGGAVVARFDAMTAHLRGLIAQRWAYGTADEFFSKQLPHNVTWVLTLLYSLDQQDDLSDDMVQGHLVHQIRYLASVVTSSFSAFGDLLAMPRKFAEISGGIARVSEMFQVLDAASRFDSRASLAELEGALPDSIEFRNADILTPGGRMLARDLSFRVTPGHPLLVTGPNGVGKTSLFRILSGLWPLAAGAMHRPGAAGAGLDSSDIYYVPQRPYTTIGTLRDQIIYPLTARQAYQRYSITDSSEDAAQQLDAELDDLMGVVHLKYLVSREGGWDASREWGETLSLGEQQRVGMARLFFHKPRFGILDECTNATSVDVEESLYQHATSLGITLITISQRTALVKYHEHELRLLDGQGGWELRKLRA</sequence>
<evidence type="ECO:0000256" key="7">
    <source>
        <dbReference type="ARBA" id="ARBA00023136"/>
    </source>
</evidence>
<dbReference type="Pfam" id="PF00005">
    <property type="entry name" value="ABC_tran"/>
    <property type="match status" value="2"/>
</dbReference>
<evidence type="ECO:0000256" key="5">
    <source>
        <dbReference type="ARBA" id="ARBA00022840"/>
    </source>
</evidence>
<dbReference type="InterPro" id="IPR017871">
    <property type="entry name" value="ABC_transporter-like_CS"/>
</dbReference>
<dbReference type="SUPFAM" id="SSF52540">
    <property type="entry name" value="P-loop containing nucleoside triphosphate hydrolases"/>
    <property type="match status" value="2"/>
</dbReference>
<protein>
    <recommendedName>
        <fullName evidence="10">ABC transporter domain-containing protein</fullName>
    </recommendedName>
</protein>
<feature type="compositionally biased region" description="Basic and acidic residues" evidence="8">
    <location>
        <begin position="727"/>
        <end position="740"/>
    </location>
</feature>
<dbReference type="InterPro" id="IPR011527">
    <property type="entry name" value="ABC1_TM_dom"/>
</dbReference>
<comment type="similarity">
    <text evidence="1">Belongs to the ABC transporter superfamily. ABCD family. Peroxisomal fatty acyl CoA transporter (TC 3.A.1.203) subfamily.</text>
</comment>
<evidence type="ECO:0000256" key="1">
    <source>
        <dbReference type="ARBA" id="ARBA00008575"/>
    </source>
</evidence>
<dbReference type="InterPro" id="IPR027417">
    <property type="entry name" value="P-loop_NTPase"/>
</dbReference>
<dbReference type="PANTHER" id="PTHR11384:SF56">
    <property type="entry name" value="ABC TRANSPORTER D FAMILY MEMBER 1"/>
    <property type="match status" value="1"/>
</dbReference>
<dbReference type="PROSITE" id="PS50893">
    <property type="entry name" value="ABC_TRANSPORTER_2"/>
    <property type="match status" value="2"/>
</dbReference>
<feature type="region of interest" description="Disordered" evidence="8">
    <location>
        <begin position="54"/>
        <end position="84"/>
    </location>
</feature>
<dbReference type="SMART" id="SM00382">
    <property type="entry name" value="AAA"/>
    <property type="match status" value="2"/>
</dbReference>
<dbReference type="GO" id="GO:0005524">
    <property type="term" value="F:ATP binding"/>
    <property type="evidence" value="ECO:0007669"/>
    <property type="project" value="UniProtKB-KW"/>
</dbReference>
<keyword evidence="4" id="KW-0547">Nucleotide-binding</keyword>
<dbReference type="GO" id="GO:0015910">
    <property type="term" value="P:long-chain fatty acid import into peroxisome"/>
    <property type="evidence" value="ECO:0007669"/>
    <property type="project" value="TreeGrafter"/>
</dbReference>
<reference evidence="11" key="1">
    <citation type="submission" date="2015-08" db="EMBL/GenBank/DDBJ databases">
        <authorList>
            <person name="Babu N.S."/>
            <person name="Beckwith C.J."/>
            <person name="Beseler K.G."/>
            <person name="Brison A."/>
            <person name="Carone J.V."/>
            <person name="Caskin T.P."/>
            <person name="Diamond M."/>
            <person name="Durham M.E."/>
            <person name="Foxe J.M."/>
            <person name="Go M."/>
            <person name="Henderson B.A."/>
            <person name="Jones I.B."/>
            <person name="McGettigan J.A."/>
            <person name="Micheletti S.J."/>
            <person name="Nasrallah M.E."/>
            <person name="Ortiz D."/>
            <person name="Piller C.R."/>
            <person name="Privatt S.R."/>
            <person name="Schneider S.L."/>
            <person name="Sharp S."/>
            <person name="Smith T.C."/>
            <person name="Stanton J.D."/>
            <person name="Ullery H.E."/>
            <person name="Wilson R.J."/>
            <person name="Serrano M.G."/>
            <person name="Buck G."/>
            <person name="Lee V."/>
            <person name="Wang Y."/>
            <person name="Carvalho R."/>
            <person name="Voegtly L."/>
            <person name="Shi R."/>
            <person name="Duckworth R."/>
            <person name="Johnson A."/>
            <person name="Loviza R."/>
            <person name="Walstead R."/>
            <person name="Shah Z."/>
            <person name="Kiflezghi M."/>
            <person name="Wade K."/>
            <person name="Ball S.L."/>
            <person name="Bradley K.W."/>
            <person name="Asai D.J."/>
            <person name="Bowman C.A."/>
            <person name="Russell D.A."/>
            <person name="Pope W.H."/>
            <person name="Jacobs-Sera D."/>
            <person name="Hendrix R.W."/>
            <person name="Hatfull G.F."/>
        </authorList>
    </citation>
    <scope>NUCLEOTIDE SEQUENCE</scope>
</reference>
<dbReference type="PROSITE" id="PS00211">
    <property type="entry name" value="ABC_TRANSPORTER_1"/>
    <property type="match status" value="2"/>
</dbReference>
<evidence type="ECO:0000256" key="4">
    <source>
        <dbReference type="ARBA" id="ARBA00022741"/>
    </source>
</evidence>
<accession>A0A1D2AG32</accession>
<feature type="transmembrane region" description="Helical" evidence="9">
    <location>
        <begin position="338"/>
        <end position="357"/>
    </location>
</feature>
<keyword evidence="7 9" id="KW-0472">Membrane</keyword>
<feature type="domain" description="ABC transporter" evidence="10">
    <location>
        <begin position="446"/>
        <end position="680"/>
    </location>
</feature>
<dbReference type="GO" id="GO:0005778">
    <property type="term" value="C:peroxisomal membrane"/>
    <property type="evidence" value="ECO:0007669"/>
    <property type="project" value="TreeGrafter"/>
</dbReference>
<dbReference type="InterPro" id="IPR050835">
    <property type="entry name" value="ABC_transporter_sub-D"/>
</dbReference>
<feature type="transmembrane region" description="Helical" evidence="9">
    <location>
        <begin position="95"/>
        <end position="117"/>
    </location>
</feature>
<proteinExistence type="inferred from homology"/>
<dbReference type="InterPro" id="IPR003439">
    <property type="entry name" value="ABC_transporter-like_ATP-bd"/>
</dbReference>